<dbReference type="EMBL" id="MQWB01000001">
    <property type="protein sequence ID" value="OZC02058.1"/>
    <property type="molecule type" value="Genomic_DNA"/>
</dbReference>
<accession>A0A259TWY1</accession>
<dbReference type="GO" id="GO:0008839">
    <property type="term" value="F:4-hydroxy-tetrahydrodipicolinate reductase"/>
    <property type="evidence" value="ECO:0007669"/>
    <property type="project" value="InterPro"/>
</dbReference>
<organism evidence="5 6">
    <name type="scientific">Rubricoccus marinus</name>
    <dbReference type="NCBI Taxonomy" id="716817"/>
    <lineage>
        <taxon>Bacteria</taxon>
        <taxon>Pseudomonadati</taxon>
        <taxon>Rhodothermota</taxon>
        <taxon>Rhodothermia</taxon>
        <taxon>Rhodothermales</taxon>
        <taxon>Rubricoccaceae</taxon>
        <taxon>Rubricoccus</taxon>
    </lineage>
</organism>
<dbReference type="GO" id="GO:0009089">
    <property type="term" value="P:lysine biosynthetic process via diaminopimelate"/>
    <property type="evidence" value="ECO:0007669"/>
    <property type="project" value="InterPro"/>
</dbReference>
<dbReference type="InParanoid" id="A0A259TWY1"/>
<protein>
    <submittedName>
        <fullName evidence="5">Uncharacterized protein</fullName>
    </submittedName>
</protein>
<dbReference type="SUPFAM" id="SSF51735">
    <property type="entry name" value="NAD(P)-binding Rossmann-fold domains"/>
    <property type="match status" value="1"/>
</dbReference>
<dbReference type="InterPro" id="IPR045760">
    <property type="entry name" value="DAP_DH_C"/>
</dbReference>
<dbReference type="RefSeq" id="WP_094545902.1">
    <property type="nucleotide sequence ID" value="NZ_MQWB01000001.1"/>
</dbReference>
<dbReference type="Gene3D" id="3.40.50.720">
    <property type="entry name" value="NAD(P)-binding Rossmann-like Domain"/>
    <property type="match status" value="1"/>
</dbReference>
<dbReference type="AlphaFoldDB" id="A0A259TWY1"/>
<keyword evidence="6" id="KW-1185">Reference proteome</keyword>
<name>A0A259TWY1_9BACT</name>
<dbReference type="Proteomes" id="UP000216446">
    <property type="component" value="Unassembled WGS sequence"/>
</dbReference>
<evidence type="ECO:0000256" key="2">
    <source>
        <dbReference type="ARBA" id="ARBA00023002"/>
    </source>
</evidence>
<feature type="domain" description="Dihydrodipicolinate reductase N-terminal" evidence="3">
    <location>
        <begin position="4"/>
        <end position="99"/>
    </location>
</feature>
<comment type="caution">
    <text evidence="5">The sequence shown here is derived from an EMBL/GenBank/DDBJ whole genome shotgun (WGS) entry which is preliminary data.</text>
</comment>
<reference evidence="5 6" key="1">
    <citation type="submission" date="2016-11" db="EMBL/GenBank/DDBJ databases">
        <title>Study of marine rhodopsin-containing bacteria.</title>
        <authorList>
            <person name="Yoshizawa S."/>
            <person name="Kumagai Y."/>
            <person name="Kogure K."/>
        </authorList>
    </citation>
    <scope>NUCLEOTIDE SEQUENCE [LARGE SCALE GENOMIC DNA]</scope>
    <source>
        <strain evidence="5 6">SG-29</strain>
    </source>
</reference>
<dbReference type="InterPro" id="IPR036291">
    <property type="entry name" value="NAD(P)-bd_dom_sf"/>
</dbReference>
<dbReference type="Pfam" id="PF01113">
    <property type="entry name" value="DapB_N"/>
    <property type="match status" value="1"/>
</dbReference>
<dbReference type="CDD" id="cd24146">
    <property type="entry name" value="nat-AmDH_N_like"/>
    <property type="match status" value="1"/>
</dbReference>
<gene>
    <name evidence="5" type="ORF">BSZ36_03105</name>
</gene>
<keyword evidence="2" id="KW-0560">Oxidoreductase</keyword>
<dbReference type="InterPro" id="IPR000846">
    <property type="entry name" value="DapB_N"/>
</dbReference>
<evidence type="ECO:0000313" key="5">
    <source>
        <dbReference type="EMBL" id="OZC02058.1"/>
    </source>
</evidence>
<evidence type="ECO:0000259" key="4">
    <source>
        <dbReference type="Pfam" id="PF19328"/>
    </source>
</evidence>
<proteinExistence type="predicted"/>
<sequence>MLRVVQFGLGPIGQACARLVLQRSDLQLVGALDLHPDRVGRDIGDVLGQDASGVTVRDDASEALAELKPDVVLHTTISFLPAIEEQLMTCIEAGAHVVSSSEELFWPFARDEAFSRRIDEAARARGVAVVGTGVNPGFVMDLLPVVLSGVCASVDRVDVSRSVDAGRRRGPLQKKVGAGLTESEFRAKEEAGGFGHIGMIESARALAAGMGWNDAEFSETFGPHMAMTAHTTEHATVEPGQVAGIHQTAEVRTGGVLRATLTLTMAVGAKDEDRVSIAGDPPMEVVVEGGTFGDTATVAAVVNSVPRVAASRPGLRTMLDLPAAAVSPLA</sequence>
<evidence type="ECO:0000256" key="1">
    <source>
        <dbReference type="ARBA" id="ARBA00022857"/>
    </source>
</evidence>
<feature type="domain" description="2,4-diaminopentanoate dehydrogenase C-terminal" evidence="4">
    <location>
        <begin position="138"/>
        <end position="324"/>
    </location>
</feature>
<dbReference type="OrthoDB" id="9767616at2"/>
<dbReference type="Pfam" id="PF19328">
    <property type="entry name" value="DAP_DH_C"/>
    <property type="match status" value="1"/>
</dbReference>
<evidence type="ECO:0000313" key="6">
    <source>
        <dbReference type="Proteomes" id="UP000216446"/>
    </source>
</evidence>
<evidence type="ECO:0000259" key="3">
    <source>
        <dbReference type="Pfam" id="PF01113"/>
    </source>
</evidence>
<dbReference type="PROSITE" id="PS51257">
    <property type="entry name" value="PROKAR_LIPOPROTEIN"/>
    <property type="match status" value="1"/>
</dbReference>
<keyword evidence="1" id="KW-0521">NADP</keyword>